<keyword evidence="12" id="KW-1185">Reference proteome</keyword>
<keyword evidence="5" id="KW-0966">Cell projection</keyword>
<dbReference type="EMBL" id="JACMRX010000005">
    <property type="protein sequence ID" value="KAF7989053.1"/>
    <property type="molecule type" value="Genomic_DNA"/>
</dbReference>
<evidence type="ECO:0000256" key="2">
    <source>
        <dbReference type="ARBA" id="ARBA00022846"/>
    </source>
</evidence>
<keyword evidence="3 8" id="KW-0175">Coiled coil</keyword>
<keyword evidence="2" id="KW-0282">Flagellum</keyword>
<dbReference type="Pfam" id="PF13868">
    <property type="entry name" value="TPH"/>
    <property type="match status" value="1"/>
</dbReference>
<protein>
    <recommendedName>
        <fullName evidence="7">Cilia- and flagella-associated protein 45</fullName>
    </recommendedName>
</protein>
<comment type="similarity">
    <text evidence="6">Belongs to the CFAP45 family.</text>
</comment>
<dbReference type="AlphaFoldDB" id="A0A834XKT9"/>
<feature type="region of interest" description="Disordered" evidence="9">
    <location>
        <begin position="1"/>
        <end position="42"/>
    </location>
</feature>
<organism evidence="11 12">
    <name type="scientific">Aphidius gifuensis</name>
    <name type="common">Parasitoid wasp</name>
    <dbReference type="NCBI Taxonomy" id="684658"/>
    <lineage>
        <taxon>Eukaryota</taxon>
        <taxon>Metazoa</taxon>
        <taxon>Ecdysozoa</taxon>
        <taxon>Arthropoda</taxon>
        <taxon>Hexapoda</taxon>
        <taxon>Insecta</taxon>
        <taxon>Pterygota</taxon>
        <taxon>Neoptera</taxon>
        <taxon>Endopterygota</taxon>
        <taxon>Hymenoptera</taxon>
        <taxon>Apocrita</taxon>
        <taxon>Ichneumonoidea</taxon>
        <taxon>Braconidae</taxon>
        <taxon>Aphidiinae</taxon>
        <taxon>Aphidius</taxon>
    </lineage>
</organism>
<dbReference type="GO" id="GO:0031514">
    <property type="term" value="C:motile cilium"/>
    <property type="evidence" value="ECO:0007669"/>
    <property type="project" value="UniProtKB-SubCell"/>
</dbReference>
<gene>
    <name evidence="11" type="ORF">HCN44_007363</name>
</gene>
<reference evidence="11 12" key="1">
    <citation type="submission" date="2020-08" db="EMBL/GenBank/DDBJ databases">
        <title>Aphidius gifuensis genome sequencing and assembly.</title>
        <authorList>
            <person name="Du Z."/>
        </authorList>
    </citation>
    <scope>NUCLEOTIDE SEQUENCE [LARGE SCALE GENOMIC DNA]</scope>
    <source>
        <strain evidence="11">YNYX2018</strain>
        <tissue evidence="11">Adults</tissue>
    </source>
</reference>
<feature type="compositionally biased region" description="Polar residues" evidence="9">
    <location>
        <begin position="20"/>
        <end position="36"/>
    </location>
</feature>
<evidence type="ECO:0000256" key="7">
    <source>
        <dbReference type="ARBA" id="ARBA00034142"/>
    </source>
</evidence>
<dbReference type="Proteomes" id="UP000639338">
    <property type="component" value="Unassembled WGS sequence"/>
</dbReference>
<evidence type="ECO:0000256" key="3">
    <source>
        <dbReference type="ARBA" id="ARBA00023054"/>
    </source>
</evidence>
<dbReference type="PANTHER" id="PTHR15504:SF0">
    <property type="entry name" value="CILIA- AND FLAGELLA-ASSOCIATED PROTEIN 45"/>
    <property type="match status" value="1"/>
</dbReference>
<evidence type="ECO:0000256" key="1">
    <source>
        <dbReference type="ARBA" id="ARBA00004230"/>
    </source>
</evidence>
<evidence type="ECO:0000256" key="4">
    <source>
        <dbReference type="ARBA" id="ARBA00023069"/>
    </source>
</evidence>
<dbReference type="InterPro" id="IPR043597">
    <property type="entry name" value="TPH_dom"/>
</dbReference>
<dbReference type="OrthoDB" id="1902038at2759"/>
<evidence type="ECO:0000256" key="6">
    <source>
        <dbReference type="ARBA" id="ARBA00034116"/>
    </source>
</evidence>
<proteinExistence type="inferred from homology"/>
<evidence type="ECO:0000259" key="10">
    <source>
        <dbReference type="Pfam" id="PF13868"/>
    </source>
</evidence>
<feature type="domain" description="Trichohyalin-plectin-homology" evidence="10">
    <location>
        <begin position="168"/>
        <end position="515"/>
    </location>
</feature>
<sequence length="529" mass="63759">MTKNPSTTVQKRLSRVKSGIRTSSSSNDSKINNRANSAPPKKLSYNLNENEINGVKLNTNLPCKKVDNKIQGNNQIKPKIITAQEYEYFKSIAMEGLMTKDEKQLIEMNNEEKKKKLYEECMKRKEEIRKMDFNKINNNKLNNKIDLLEDDIRQKKLHILERANDLKLEQEEEIQICNKLILATKCRAIRDAQVAEKKLIEKELIDEEKRLNDMMENERLLKIKDEEKKLNDELIRKKKFAILLRNQIIENEEKRFIEFEKKQEEGKLINKINEAWQNDETQKAINKKIERDKIRCQIAEENNKLIQFKEIEREEAKILDMRIREYQKQKEEREKEIEEKKRIEKHKKDNEKLKIAEKSMETRNYQEKIDELNATRIQEEVERNWRKREKEAAINKLKQQQKLIDARNEQIKCRKIIQAMEIERDKLEFNKILKIQKEALCRDKKERENKLKQSQRYRIQILKQVNDKEIEKIETRKKMFEEGIALRAELEMRKKKLKNAIEKKCEIMRDNKVPEIYINEVKNLIEKIK</sequence>
<comment type="caution">
    <text evidence="11">The sequence shown here is derived from an EMBL/GenBank/DDBJ whole genome shotgun (WGS) entry which is preliminary data.</text>
</comment>
<evidence type="ECO:0000256" key="8">
    <source>
        <dbReference type="SAM" id="Coils"/>
    </source>
</evidence>
<evidence type="ECO:0000256" key="9">
    <source>
        <dbReference type="SAM" id="MobiDB-lite"/>
    </source>
</evidence>
<feature type="coiled-coil region" evidence="8">
    <location>
        <begin position="108"/>
        <end position="237"/>
    </location>
</feature>
<evidence type="ECO:0000313" key="11">
    <source>
        <dbReference type="EMBL" id="KAF7989053.1"/>
    </source>
</evidence>
<feature type="compositionally biased region" description="Polar residues" evidence="9">
    <location>
        <begin position="1"/>
        <end position="11"/>
    </location>
</feature>
<evidence type="ECO:0000256" key="5">
    <source>
        <dbReference type="ARBA" id="ARBA00023273"/>
    </source>
</evidence>
<accession>A0A834XKT9</accession>
<comment type="subcellular location">
    <subcellularLocation>
        <location evidence="1">Cell projection</location>
        <location evidence="1">Cilium</location>
        <location evidence="1">Flagellum</location>
    </subcellularLocation>
</comment>
<evidence type="ECO:0000313" key="12">
    <source>
        <dbReference type="Proteomes" id="UP000639338"/>
    </source>
</evidence>
<dbReference type="PANTHER" id="PTHR15504">
    <property type="entry name" value="NASOPHARYNGEAL EPITHELIUM SPECIFIC PROTEIN 1"/>
    <property type="match status" value="1"/>
</dbReference>
<name>A0A834XKT9_APHGI</name>
<feature type="coiled-coil region" evidence="8">
    <location>
        <begin position="309"/>
        <end position="410"/>
    </location>
</feature>
<dbReference type="InterPro" id="IPR033253">
    <property type="entry name" value="CFAP45"/>
</dbReference>
<keyword evidence="4" id="KW-0969">Cilium</keyword>